<reference evidence="5" key="2">
    <citation type="submission" date="2023-06" db="EMBL/GenBank/DDBJ databases">
        <title>Itaconate inhibition of nontuberculous mycobacteria.</title>
        <authorList>
            <person name="Spilker T."/>
        </authorList>
    </citation>
    <scope>NUCLEOTIDE SEQUENCE [LARGE SCALE GENOMIC DNA]</scope>
    <source>
        <strain evidence="5">FLAC1071</strain>
    </source>
</reference>
<evidence type="ECO:0000313" key="4">
    <source>
        <dbReference type="Proteomes" id="UP000198286"/>
    </source>
</evidence>
<dbReference type="InterPro" id="IPR043038">
    <property type="entry name" value="VbhA_sf"/>
</dbReference>
<evidence type="ECO:0000259" key="1">
    <source>
        <dbReference type="Pfam" id="PF18495"/>
    </source>
</evidence>
<evidence type="ECO:0000313" key="2">
    <source>
        <dbReference type="EMBL" id="ASL14549.1"/>
    </source>
</evidence>
<dbReference type="AlphaFoldDB" id="A0A7U5MJC5"/>
<dbReference type="InterPro" id="IPR041535">
    <property type="entry name" value="VbhA"/>
</dbReference>
<reference evidence="3" key="4">
    <citation type="submission" date="2023-06" db="EMBL/GenBank/DDBJ databases">
        <authorList>
            <person name="Spilker T."/>
        </authorList>
    </citation>
    <scope>NUCLEOTIDE SEQUENCE</scope>
    <source>
        <strain evidence="3">FLAC1071</strain>
    </source>
</reference>
<sequence length="77" mass="8287">MDRDEDLAVLWRRVDELSAELPPAGRAAVRNAIANSVLSGWQPNTDDIAHLVAFAAGQISMADYITTVTKTASNSQC</sequence>
<organism evidence="2 4">
    <name type="scientific">Mycobacterium intracellulare subsp. chimaera</name>
    <dbReference type="NCBI Taxonomy" id="222805"/>
    <lineage>
        <taxon>Bacteria</taxon>
        <taxon>Bacillati</taxon>
        <taxon>Actinomycetota</taxon>
        <taxon>Actinomycetes</taxon>
        <taxon>Mycobacteriales</taxon>
        <taxon>Mycobacteriaceae</taxon>
        <taxon>Mycobacterium</taxon>
        <taxon>Mycobacterium avium complex (MAC)</taxon>
    </lineage>
</organism>
<dbReference type="Gene3D" id="1.10.8.1050">
    <property type="entry name" value="Antitoxin VbhA-like"/>
    <property type="match status" value="1"/>
</dbReference>
<dbReference type="Proteomes" id="UP001529272">
    <property type="component" value="Unassembled WGS sequence"/>
</dbReference>
<dbReference type="Pfam" id="PF18495">
    <property type="entry name" value="VbhA"/>
    <property type="match status" value="1"/>
</dbReference>
<name>A0A7U5MJC5_MYCIT</name>
<reference evidence="3 5" key="3">
    <citation type="submission" date="2023-06" db="EMBL/GenBank/DDBJ databases">
        <title>Itaconate inhibition of nontuberculous mycobacteria.</title>
        <authorList>
            <person name="Breen P."/>
            <person name="Zimbric M."/>
            <person name="Caverly L."/>
        </authorList>
    </citation>
    <scope>NUCLEOTIDE SEQUENCE [LARGE SCALE GENOMIC DNA]</scope>
    <source>
        <strain evidence="3 5">FLAC1071</strain>
    </source>
</reference>
<dbReference type="EMBL" id="JASZZX010000012">
    <property type="protein sequence ID" value="MDM3927396.1"/>
    <property type="molecule type" value="Genomic_DNA"/>
</dbReference>
<reference evidence="2 4" key="1">
    <citation type="journal article" date="2017" name="Lancet Infect. Dis.">
        <title>Global outbreak of severe Mycobacterium chimaera disease after cardiac surgery: a molecular epidemiological study.</title>
        <authorList>
            <person name="van Ingen J."/>
            <person name="Kohl T."/>
            <person name="Kranzer K."/>
            <person name="Hasse B."/>
            <person name="Keller P."/>
            <person name="Szafranska A."/>
            <person name="Hillemann D."/>
            <person name="Chand M."/>
            <person name="Schreiber P."/>
            <person name="Sommerstein R."/>
            <person name="Berger C."/>
            <person name="Genoni M."/>
            <person name="Ruegg C."/>
            <person name="Troillet N."/>
            <person name="Widmer A.F."/>
            <person name="Becker S.L."/>
            <person name="Herrmann M."/>
            <person name="Eckmanns T."/>
            <person name="Haller S."/>
            <person name="Hoeller C."/>
            <person name="Debast S.B."/>
            <person name="Wolfhagen M.J."/>
            <person name="Hopman J."/>
            <person name="Kluytmans J."/>
            <person name="Langelaar M."/>
            <person name="Notermans D.W."/>
            <person name="ten Oever J."/>
            <person name="van den Barselaar P."/>
            <person name="Vonk A.B.A."/>
            <person name="Vos M.C."/>
            <person name="Ahmed N."/>
            <person name="Brown T."/>
            <person name="Crook D."/>
            <person name="Lamagni T."/>
            <person name="Phin N."/>
            <person name="Smith E.G."/>
            <person name="Zambon M."/>
            <person name="Serr A."/>
            <person name="Goetting T."/>
            <person name="Ebner W."/>
            <person name="Thuermer A."/>
            <person name="Utpatel C."/>
            <person name="Sproer C."/>
            <person name="Bunk B."/>
            <person name="Nubel U."/>
            <person name="Bloemberg G."/>
            <person name="Bottger E."/>
            <person name="Niemann S."/>
            <person name="Wagner D."/>
            <person name="Sax H."/>
        </authorList>
    </citation>
    <scope>NUCLEOTIDE SEQUENCE [LARGE SCALE GENOMIC DNA]</scope>
    <source>
        <strain evidence="2 4">ZUERICH-2</strain>
    </source>
</reference>
<dbReference type="InterPro" id="IPR033788">
    <property type="entry name" value="VbhA-like"/>
</dbReference>
<feature type="domain" description="Antitoxin VbhA" evidence="1">
    <location>
        <begin position="26"/>
        <end position="66"/>
    </location>
</feature>
<proteinExistence type="predicted"/>
<keyword evidence="5" id="KW-1185">Reference proteome</keyword>
<dbReference type="EMBL" id="CP015267">
    <property type="protein sequence ID" value="ASL14549.1"/>
    <property type="molecule type" value="Genomic_DNA"/>
</dbReference>
<evidence type="ECO:0000313" key="5">
    <source>
        <dbReference type="Proteomes" id="UP001529272"/>
    </source>
</evidence>
<dbReference type="CDD" id="cd11586">
    <property type="entry name" value="VbhA_like"/>
    <property type="match status" value="1"/>
</dbReference>
<protein>
    <recommendedName>
        <fullName evidence="1">Antitoxin VbhA domain-containing protein</fullName>
    </recommendedName>
</protein>
<accession>A0A7U5MJC5</accession>
<gene>
    <name evidence="2" type="ORF">MYCOZU2_02132</name>
    <name evidence="3" type="ORF">QRB35_15395</name>
</gene>
<evidence type="ECO:0000313" key="3">
    <source>
        <dbReference type="EMBL" id="MDM3927396.1"/>
    </source>
</evidence>
<dbReference type="Proteomes" id="UP000198286">
    <property type="component" value="Chromosome"/>
</dbReference>
<dbReference type="RefSeq" id="WP_232527297.1">
    <property type="nucleotide sequence ID" value="NZ_CP015267.1"/>
</dbReference>